<dbReference type="Gene3D" id="3.40.50.300">
    <property type="entry name" value="P-loop containing nucleotide triphosphate hydrolases"/>
    <property type="match status" value="1"/>
</dbReference>
<evidence type="ECO:0000256" key="1">
    <source>
        <dbReference type="ARBA" id="ARBA00022737"/>
    </source>
</evidence>
<dbReference type="PANTHER" id="PTHR10039">
    <property type="entry name" value="AMELOGENIN"/>
    <property type="match status" value="1"/>
</dbReference>
<sequence>MADLFPNASEFVVNGLINSHHIHNYGGITGIDVLCDASSPGATVDSRERSPHRCFPGTREQYITDIIAWATVSDDDHPTIYWMKGPAGVGKSSIAQMCAERLKACGQLGAAFFFSFKKFDDPARLFTTIAYQLSTVLPDYRLVLNNKIYHDKTLVEKSISSQLNQLIIELIQELVEKGKVIPRKTILIDGLDECVDAESQVEIIKLIASCVSTRSTSFRWAIFSREEPHIMAAFALPQISLYSQAGASRSMSSTLLFKLRNTRLSSLSWPHGTEFIDSFLMLEAFVGASFRVFNAIDLEFQRQLEVISVDSLQNIAKLDHRKDLVADIFAEDSSVSDRTEKIIGNTVFGRILPDYFQKFDPSSFLKVVKKLEEAGVSRPYHPQFGSSRAGSFLHSFSLLRPCGKNCGVYKIGHAEKSVIWYWEFDLEYRYFYQFRTMNYAEAMNIYRLEKVAMWDNSVLD</sequence>
<protein>
    <recommendedName>
        <fullName evidence="2">Nephrocystin 3-like N-terminal domain-containing protein</fullName>
    </recommendedName>
</protein>
<evidence type="ECO:0000259" key="2">
    <source>
        <dbReference type="Pfam" id="PF24883"/>
    </source>
</evidence>
<accession>A0AAD5VM49</accession>
<gene>
    <name evidence="3" type="ORF">NP233_g8665</name>
</gene>
<keyword evidence="1" id="KW-0677">Repeat</keyword>
<dbReference type="InterPro" id="IPR027417">
    <property type="entry name" value="P-loop_NTPase"/>
</dbReference>
<keyword evidence="4" id="KW-1185">Reference proteome</keyword>
<dbReference type="SUPFAM" id="SSF52540">
    <property type="entry name" value="P-loop containing nucleoside triphosphate hydrolases"/>
    <property type="match status" value="1"/>
</dbReference>
<evidence type="ECO:0000313" key="4">
    <source>
        <dbReference type="Proteomes" id="UP001213000"/>
    </source>
</evidence>
<feature type="domain" description="Nephrocystin 3-like N-terminal" evidence="2">
    <location>
        <begin position="67"/>
        <end position="225"/>
    </location>
</feature>
<dbReference type="AlphaFoldDB" id="A0AAD5VM49"/>
<dbReference type="InterPro" id="IPR056884">
    <property type="entry name" value="NPHP3-like_N"/>
</dbReference>
<evidence type="ECO:0000313" key="3">
    <source>
        <dbReference type="EMBL" id="KAJ3563866.1"/>
    </source>
</evidence>
<organism evidence="3 4">
    <name type="scientific">Leucocoprinus birnbaumii</name>
    <dbReference type="NCBI Taxonomy" id="56174"/>
    <lineage>
        <taxon>Eukaryota</taxon>
        <taxon>Fungi</taxon>
        <taxon>Dikarya</taxon>
        <taxon>Basidiomycota</taxon>
        <taxon>Agaricomycotina</taxon>
        <taxon>Agaricomycetes</taxon>
        <taxon>Agaricomycetidae</taxon>
        <taxon>Agaricales</taxon>
        <taxon>Agaricineae</taxon>
        <taxon>Agaricaceae</taxon>
        <taxon>Leucocoprinus</taxon>
    </lineage>
</organism>
<dbReference type="Pfam" id="PF24883">
    <property type="entry name" value="NPHP3_N"/>
    <property type="match status" value="1"/>
</dbReference>
<dbReference type="Proteomes" id="UP001213000">
    <property type="component" value="Unassembled WGS sequence"/>
</dbReference>
<dbReference type="EMBL" id="JANIEX010000716">
    <property type="protein sequence ID" value="KAJ3563866.1"/>
    <property type="molecule type" value="Genomic_DNA"/>
</dbReference>
<proteinExistence type="predicted"/>
<comment type="caution">
    <text evidence="3">The sequence shown here is derived from an EMBL/GenBank/DDBJ whole genome shotgun (WGS) entry which is preliminary data.</text>
</comment>
<name>A0AAD5VM49_9AGAR</name>
<dbReference type="PANTHER" id="PTHR10039:SF16">
    <property type="entry name" value="GPI INOSITOL-DEACYLASE"/>
    <property type="match status" value="1"/>
</dbReference>
<reference evidence="3" key="1">
    <citation type="submission" date="2022-07" db="EMBL/GenBank/DDBJ databases">
        <title>Genome Sequence of Leucocoprinus birnbaumii.</title>
        <authorList>
            <person name="Buettner E."/>
        </authorList>
    </citation>
    <scope>NUCLEOTIDE SEQUENCE</scope>
    <source>
        <strain evidence="3">VT141</strain>
    </source>
</reference>